<dbReference type="EMBL" id="JAIWQS010000010">
    <property type="protein sequence ID" value="KAJ8752074.1"/>
    <property type="molecule type" value="Genomic_DNA"/>
</dbReference>
<feature type="domain" description="Telomere length regulation protein conserved" evidence="5">
    <location>
        <begin position="626"/>
        <end position="737"/>
    </location>
</feature>
<dbReference type="InterPro" id="IPR019337">
    <property type="entry name" value="Telomere_length_regulation_dom"/>
</dbReference>
<dbReference type="GO" id="GO:0051879">
    <property type="term" value="F:Hsp90 protein binding"/>
    <property type="evidence" value="ECO:0007669"/>
    <property type="project" value="TreeGrafter"/>
</dbReference>
<dbReference type="PANTHER" id="PTHR15830:SF10">
    <property type="entry name" value="TELOMERE LENGTH REGULATION PROTEIN TEL2 HOMOLOG"/>
    <property type="match status" value="1"/>
</dbReference>
<dbReference type="InterPro" id="IPR051970">
    <property type="entry name" value="TEL2_Regulation"/>
</dbReference>
<comment type="subcellular location">
    <subcellularLocation>
        <location evidence="1">Cytoplasm</location>
    </subcellularLocation>
</comment>
<feature type="compositionally biased region" description="Low complexity" evidence="4">
    <location>
        <begin position="597"/>
        <end position="607"/>
    </location>
</feature>
<feature type="region of interest" description="Disordered" evidence="4">
    <location>
        <begin position="581"/>
        <end position="615"/>
    </location>
</feature>
<accession>A0AAV8SJB1</accession>
<evidence type="ECO:0000313" key="7">
    <source>
        <dbReference type="EMBL" id="KAJ8752074.1"/>
    </source>
</evidence>
<evidence type="ECO:0000256" key="3">
    <source>
        <dbReference type="ARBA" id="ARBA00022490"/>
    </source>
</evidence>
<evidence type="ECO:0000259" key="5">
    <source>
        <dbReference type="Pfam" id="PF10193"/>
    </source>
</evidence>
<name>A0AAV8SJB1_9ROSI</name>
<dbReference type="Gene3D" id="1.25.40.720">
    <property type="entry name" value="Telomere length regulation protein 2, C-terminal domain"/>
    <property type="match status" value="1"/>
</dbReference>
<dbReference type="Pfam" id="PF25320">
    <property type="entry name" value="TELO2_ARM"/>
    <property type="match status" value="1"/>
</dbReference>
<dbReference type="InterPro" id="IPR038528">
    <property type="entry name" value="TEL2_C_sf"/>
</dbReference>
<evidence type="ECO:0008006" key="9">
    <source>
        <dbReference type="Google" id="ProtNLM"/>
    </source>
</evidence>
<dbReference type="GO" id="GO:0042162">
    <property type="term" value="F:telomeric DNA binding"/>
    <property type="evidence" value="ECO:0007669"/>
    <property type="project" value="TreeGrafter"/>
</dbReference>
<dbReference type="GO" id="GO:0051083">
    <property type="term" value="P:'de novo' cotranslational protein folding"/>
    <property type="evidence" value="ECO:0007669"/>
    <property type="project" value="TreeGrafter"/>
</dbReference>
<evidence type="ECO:0000259" key="6">
    <source>
        <dbReference type="Pfam" id="PF25320"/>
    </source>
</evidence>
<dbReference type="InterPro" id="IPR016024">
    <property type="entry name" value="ARM-type_fold"/>
</dbReference>
<reference evidence="7 8" key="1">
    <citation type="submission" date="2021-09" db="EMBL/GenBank/DDBJ databases">
        <title>Genomic insights and catalytic innovation underlie evolution of tropane alkaloids biosynthesis.</title>
        <authorList>
            <person name="Wang Y.-J."/>
            <person name="Tian T."/>
            <person name="Huang J.-P."/>
            <person name="Huang S.-X."/>
        </authorList>
    </citation>
    <scope>NUCLEOTIDE SEQUENCE [LARGE SCALE GENOMIC DNA]</scope>
    <source>
        <strain evidence="7">KIB-2018</strain>
        <tissue evidence="7">Leaf</tissue>
    </source>
</reference>
<evidence type="ECO:0000313" key="8">
    <source>
        <dbReference type="Proteomes" id="UP001159364"/>
    </source>
</evidence>
<dbReference type="SUPFAM" id="SSF48371">
    <property type="entry name" value="ARM repeat"/>
    <property type="match status" value="1"/>
</dbReference>
<dbReference type="Proteomes" id="UP001159364">
    <property type="component" value="Linkage Group LG10"/>
</dbReference>
<dbReference type="GO" id="GO:0005829">
    <property type="term" value="C:cytosol"/>
    <property type="evidence" value="ECO:0007669"/>
    <property type="project" value="TreeGrafter"/>
</dbReference>
<comment type="similarity">
    <text evidence="2">Belongs to the TEL2 family.</text>
</comment>
<dbReference type="Pfam" id="PF10193">
    <property type="entry name" value="Telomere_reg-2"/>
    <property type="match status" value="1"/>
</dbReference>
<evidence type="ECO:0000256" key="1">
    <source>
        <dbReference type="ARBA" id="ARBA00004496"/>
    </source>
</evidence>
<gene>
    <name evidence="7" type="ORF">K2173_001101</name>
</gene>
<dbReference type="InterPro" id="IPR057348">
    <property type="entry name" value="TELO2_ARM"/>
</dbReference>
<keyword evidence="3" id="KW-0963">Cytoplasm</keyword>
<dbReference type="AlphaFoldDB" id="A0AAV8SJB1"/>
<keyword evidence="8" id="KW-1185">Reference proteome</keyword>
<feature type="domain" description="TELO2 ARM repeat" evidence="6">
    <location>
        <begin position="272"/>
        <end position="512"/>
    </location>
</feature>
<evidence type="ECO:0000256" key="2">
    <source>
        <dbReference type="ARBA" id="ARBA00006133"/>
    </source>
</evidence>
<sequence length="1018" mass="114284">MESDVKRRRELDTRVPEKVGEVISIIKTAKHVDQVICALHPLAVLLFPLDSLLVSGSLDERHRDQVLGAKVPSEDERENWWLAFYQGAAFPTLARVLLLDVASNWLSCFPISAKKHIYDAFFINGPATEVAQALVPCLQYNGSDAFDVNAIFANTERLLIVCLLDNEGVHQMARYFGNSQKSEERITAPLSLISRVAQIVTSIPDKARPKGPSSLSAHLFFKQIAGQLLRGAKETDNNILNKEAMYNKNGMDGRFLFIGEVFARICRRGSSDVLLCEMIPQVLLHMQSFISSSSDSDIVDKYKSNSEYQFWSKMMEAIKDSHAIERMSEQLLHYLAHENVPDVEAYWTLWILFNRIIEVQPSVRSLFVDKFLLWKVFPICCLRWIIQFSVLECPPVDNSLTKGREIHHLSHTVQHLVTVWSQKEFVQSTPLEQQTYVTAAIGLCMEKMSKEELEVSKDVMHSILQGVSSRLESPTHVVRKMASNIALVFSKVIDPSNPLYLDDSGAGETIDWELGLIKPPKGTLSFATSNNSETKKVANSEPESNLSCTINDRMCKNLKGQIKRSSEFKLVDPDEIIDPATLNYESVSDSDEDDDVSQTSESSSDSSLQPYDLRDDDTDLKKNITQLVDVVKALRKSDDADGVEKALDVVEKLVRAAPDELTHIAADLTRILVQVRCSDVTVEGEEESAEEKRQRALIALLVTCPFKSVDTLNKMLYSPNVDISQRIMILDVMTEAAEELAEARAMKPRHQSRAFISTISETQPWFLPSNPGPPGASPWKEVSEMGSLLKYSNRYDRELPPKSNQIKTGKTRRWSLRSTSVLENQFDWSHNKFPVYSAAFMLPAMEGFDKKRHGVDLLDRDFIVLGKLIYMLGVCIKCTSMHPEASALAPLLLDMLRSREICHHKEAYVRRAVLFAASCVLLSLHPSFVASAVAEGKLEVSEGLEWIRTWALDIAESDVDRECYTMALTCLQLHAEMALQASRALESAKTAIKAKSIDLLPSDLIKGTIKIPHSNAKY</sequence>
<dbReference type="PANTHER" id="PTHR15830">
    <property type="entry name" value="TELOMERE LENGTH REGULATION PROTEIN TEL2 FAMILY MEMBER"/>
    <property type="match status" value="1"/>
</dbReference>
<protein>
    <recommendedName>
        <fullName evidence="9">Telomere length regulation protein conserved domain-containing protein</fullName>
    </recommendedName>
</protein>
<comment type="caution">
    <text evidence="7">The sequence shown here is derived from an EMBL/GenBank/DDBJ whole genome shotgun (WGS) entry which is preliminary data.</text>
</comment>
<organism evidence="7 8">
    <name type="scientific">Erythroxylum novogranatense</name>
    <dbReference type="NCBI Taxonomy" id="1862640"/>
    <lineage>
        <taxon>Eukaryota</taxon>
        <taxon>Viridiplantae</taxon>
        <taxon>Streptophyta</taxon>
        <taxon>Embryophyta</taxon>
        <taxon>Tracheophyta</taxon>
        <taxon>Spermatophyta</taxon>
        <taxon>Magnoliopsida</taxon>
        <taxon>eudicotyledons</taxon>
        <taxon>Gunneridae</taxon>
        <taxon>Pentapetalae</taxon>
        <taxon>rosids</taxon>
        <taxon>fabids</taxon>
        <taxon>Malpighiales</taxon>
        <taxon>Erythroxylaceae</taxon>
        <taxon>Erythroxylum</taxon>
    </lineage>
</organism>
<evidence type="ECO:0000256" key="4">
    <source>
        <dbReference type="SAM" id="MobiDB-lite"/>
    </source>
</evidence>
<proteinExistence type="inferred from homology"/>